<comment type="caution">
    <text evidence="2">The sequence shown here is derived from an EMBL/GenBank/DDBJ whole genome shotgun (WGS) entry which is preliminary data.</text>
</comment>
<evidence type="ECO:0000313" key="2">
    <source>
        <dbReference type="EMBL" id="CAB3378555.1"/>
    </source>
</evidence>
<feature type="compositionally biased region" description="Low complexity" evidence="1">
    <location>
        <begin position="222"/>
        <end position="236"/>
    </location>
</feature>
<feature type="region of interest" description="Disordered" evidence="1">
    <location>
        <begin position="315"/>
        <end position="430"/>
    </location>
</feature>
<feature type="compositionally biased region" description="Basic and acidic residues" evidence="1">
    <location>
        <begin position="329"/>
        <end position="345"/>
    </location>
</feature>
<proteinExistence type="predicted"/>
<gene>
    <name evidence="2" type="ORF">CLODIP_2_CD05727</name>
</gene>
<sequence>MFDKIRRFMGGGRKKKSDAPFKRSDSFRRISIKRHYLERGHAKNQQNQSQPQVQSQPSTSKAPLPPDDELVIDYGQWLLKSDEKKQPPRPARPSPGWNHPSGGVAARHRAPPPHPRVGAAVAGHLARLGPAAHPQGRQPGPPVARPAAPHQLADAPQPRAAAGVDAARGLGGGAPGAPLARGRPEVQLAGGGGHPASGSTKMVSSESKDSGFLHSAAEPQPRRLLPAQAAQAAPQRQPRRLLQADERGANRRRRRSCSARGRQRQCGGGYGRRRPRHPGPVPGAAAAAQGPQMEPMFFVPPEKRKQHAGRRFAACEIRDPGSASYAGNEARRDHDDDSTYERVPGDTDDDEEQGRCYVPLGVSPVPRRRPVVRRKKSAARLKYVARPHVARRAPSTLRRRKSTKKSESTLHSNSKNGAGTGRKTDKTLKS</sequence>
<dbReference type="Proteomes" id="UP000494165">
    <property type="component" value="Unassembled WGS sequence"/>
</dbReference>
<name>A0A8S1DBS0_9INSE</name>
<organism evidence="2 3">
    <name type="scientific">Cloeon dipterum</name>
    <dbReference type="NCBI Taxonomy" id="197152"/>
    <lineage>
        <taxon>Eukaryota</taxon>
        <taxon>Metazoa</taxon>
        <taxon>Ecdysozoa</taxon>
        <taxon>Arthropoda</taxon>
        <taxon>Hexapoda</taxon>
        <taxon>Insecta</taxon>
        <taxon>Pterygota</taxon>
        <taxon>Palaeoptera</taxon>
        <taxon>Ephemeroptera</taxon>
        <taxon>Pisciforma</taxon>
        <taxon>Baetidae</taxon>
        <taxon>Cloeon</taxon>
    </lineage>
</organism>
<feature type="compositionally biased region" description="Low complexity" evidence="1">
    <location>
        <begin position="282"/>
        <end position="292"/>
    </location>
</feature>
<feature type="compositionally biased region" description="Basic residues" evidence="1">
    <location>
        <begin position="366"/>
        <end position="403"/>
    </location>
</feature>
<keyword evidence="3" id="KW-1185">Reference proteome</keyword>
<feature type="compositionally biased region" description="Basic residues" evidence="1">
    <location>
        <begin position="250"/>
        <end position="263"/>
    </location>
</feature>
<dbReference type="EMBL" id="CADEPI010000167">
    <property type="protein sequence ID" value="CAB3378555.1"/>
    <property type="molecule type" value="Genomic_DNA"/>
</dbReference>
<dbReference type="OrthoDB" id="69964at2759"/>
<accession>A0A8S1DBS0</accession>
<protein>
    <submittedName>
        <fullName evidence="2">Uncharacterized protein</fullName>
    </submittedName>
</protein>
<dbReference type="AlphaFoldDB" id="A0A8S1DBS0"/>
<feature type="compositionally biased region" description="Basic and acidic residues" evidence="1">
    <location>
        <begin position="17"/>
        <end position="28"/>
    </location>
</feature>
<feature type="compositionally biased region" description="Low complexity" evidence="1">
    <location>
        <begin position="44"/>
        <end position="58"/>
    </location>
</feature>
<evidence type="ECO:0000256" key="1">
    <source>
        <dbReference type="SAM" id="MobiDB-lite"/>
    </source>
</evidence>
<reference evidence="2 3" key="1">
    <citation type="submission" date="2020-04" db="EMBL/GenBank/DDBJ databases">
        <authorList>
            <person name="Alioto T."/>
            <person name="Alioto T."/>
            <person name="Gomez Garrido J."/>
        </authorList>
    </citation>
    <scope>NUCLEOTIDE SEQUENCE [LARGE SCALE GENOMIC DNA]</scope>
</reference>
<feature type="region of interest" description="Disordered" evidence="1">
    <location>
        <begin position="1"/>
        <end position="296"/>
    </location>
</feature>
<evidence type="ECO:0000313" key="3">
    <source>
        <dbReference type="Proteomes" id="UP000494165"/>
    </source>
</evidence>